<organism evidence="2 3">
    <name type="scientific">Haemaphysalis longicornis</name>
    <name type="common">Bush tick</name>
    <dbReference type="NCBI Taxonomy" id="44386"/>
    <lineage>
        <taxon>Eukaryota</taxon>
        <taxon>Metazoa</taxon>
        <taxon>Ecdysozoa</taxon>
        <taxon>Arthropoda</taxon>
        <taxon>Chelicerata</taxon>
        <taxon>Arachnida</taxon>
        <taxon>Acari</taxon>
        <taxon>Parasitiformes</taxon>
        <taxon>Ixodida</taxon>
        <taxon>Ixodoidea</taxon>
        <taxon>Ixodidae</taxon>
        <taxon>Haemaphysalinae</taxon>
        <taxon>Haemaphysalis</taxon>
    </lineage>
</organism>
<gene>
    <name evidence="2" type="ORF">HPB48_017355</name>
</gene>
<feature type="compositionally biased region" description="Basic residues" evidence="1">
    <location>
        <begin position="123"/>
        <end position="132"/>
    </location>
</feature>
<feature type="compositionally biased region" description="Low complexity" evidence="1">
    <location>
        <begin position="64"/>
        <end position="75"/>
    </location>
</feature>
<feature type="region of interest" description="Disordered" evidence="1">
    <location>
        <begin position="53"/>
        <end position="132"/>
    </location>
</feature>
<dbReference type="EMBL" id="JABSTR010000009">
    <property type="protein sequence ID" value="KAH9379282.1"/>
    <property type="molecule type" value="Genomic_DNA"/>
</dbReference>
<comment type="caution">
    <text evidence="2">The sequence shown here is derived from an EMBL/GenBank/DDBJ whole genome shotgun (WGS) entry which is preliminary data.</text>
</comment>
<protein>
    <recommendedName>
        <fullName evidence="4">C2H2-type domain-containing protein</fullName>
    </recommendedName>
</protein>
<dbReference type="Gene3D" id="3.30.160.60">
    <property type="entry name" value="Classic Zinc Finger"/>
    <property type="match status" value="1"/>
</dbReference>
<evidence type="ECO:0000256" key="1">
    <source>
        <dbReference type="SAM" id="MobiDB-lite"/>
    </source>
</evidence>
<feature type="region of interest" description="Disordered" evidence="1">
    <location>
        <begin position="1"/>
        <end position="41"/>
    </location>
</feature>
<accession>A0A9J6GUV7</accession>
<evidence type="ECO:0008006" key="4">
    <source>
        <dbReference type="Google" id="ProtNLM"/>
    </source>
</evidence>
<proteinExistence type="predicted"/>
<dbReference type="VEuPathDB" id="VectorBase:HLOH_046936"/>
<dbReference type="InterPro" id="IPR036236">
    <property type="entry name" value="Znf_C2H2_sf"/>
</dbReference>
<reference evidence="2 3" key="1">
    <citation type="journal article" date="2020" name="Cell">
        <title>Large-Scale Comparative Analyses of Tick Genomes Elucidate Their Genetic Diversity and Vector Capacities.</title>
        <authorList>
            <consortium name="Tick Genome and Microbiome Consortium (TIGMIC)"/>
            <person name="Jia N."/>
            <person name="Wang J."/>
            <person name="Shi W."/>
            <person name="Du L."/>
            <person name="Sun Y."/>
            <person name="Zhan W."/>
            <person name="Jiang J.F."/>
            <person name="Wang Q."/>
            <person name="Zhang B."/>
            <person name="Ji P."/>
            <person name="Bell-Sakyi L."/>
            <person name="Cui X.M."/>
            <person name="Yuan T.T."/>
            <person name="Jiang B.G."/>
            <person name="Yang W.F."/>
            <person name="Lam T.T."/>
            <person name="Chang Q.C."/>
            <person name="Ding S.J."/>
            <person name="Wang X.J."/>
            <person name="Zhu J.G."/>
            <person name="Ruan X.D."/>
            <person name="Zhao L."/>
            <person name="Wei J.T."/>
            <person name="Ye R.Z."/>
            <person name="Que T.C."/>
            <person name="Du C.H."/>
            <person name="Zhou Y.H."/>
            <person name="Cheng J.X."/>
            <person name="Dai P.F."/>
            <person name="Guo W.B."/>
            <person name="Han X.H."/>
            <person name="Huang E.J."/>
            <person name="Li L.F."/>
            <person name="Wei W."/>
            <person name="Gao Y.C."/>
            <person name="Liu J.Z."/>
            <person name="Shao H.Z."/>
            <person name="Wang X."/>
            <person name="Wang C.C."/>
            <person name="Yang T.C."/>
            <person name="Huo Q.B."/>
            <person name="Li W."/>
            <person name="Chen H.Y."/>
            <person name="Chen S.E."/>
            <person name="Zhou L.G."/>
            <person name="Ni X.B."/>
            <person name="Tian J.H."/>
            <person name="Sheng Y."/>
            <person name="Liu T."/>
            <person name="Pan Y.S."/>
            <person name="Xia L.Y."/>
            <person name="Li J."/>
            <person name="Zhao F."/>
            <person name="Cao W.C."/>
        </authorList>
    </citation>
    <scope>NUCLEOTIDE SEQUENCE [LARGE SCALE GENOMIC DNA]</scope>
    <source>
        <strain evidence="2">HaeL-2018</strain>
    </source>
</reference>
<sequence length="132" mass="14284">MTQHERTHTLAKPFSCPSCDRAFSHPALPQPAPEGAHGGAAVPVHRLWPSLPRRIRAVQPQETAPGRRGPRAAARLPSLWIGLQGQRRSNKAPPDPHGGETARLPSVRSEIPASDRGQASRTTHSRRASPVD</sequence>
<evidence type="ECO:0000313" key="2">
    <source>
        <dbReference type="EMBL" id="KAH9379282.1"/>
    </source>
</evidence>
<dbReference type="SUPFAM" id="SSF57667">
    <property type="entry name" value="beta-beta-alpha zinc fingers"/>
    <property type="match status" value="1"/>
</dbReference>
<evidence type="ECO:0000313" key="3">
    <source>
        <dbReference type="Proteomes" id="UP000821853"/>
    </source>
</evidence>
<name>A0A9J6GUV7_HAELO</name>
<dbReference type="AlphaFoldDB" id="A0A9J6GUV7"/>
<dbReference type="Proteomes" id="UP000821853">
    <property type="component" value="Unassembled WGS sequence"/>
</dbReference>
<keyword evidence="3" id="KW-1185">Reference proteome</keyword>